<feature type="transmembrane region" description="Helical" evidence="2">
    <location>
        <begin position="232"/>
        <end position="253"/>
    </location>
</feature>
<dbReference type="EMBL" id="JAAMOD010000110">
    <property type="protein sequence ID" value="KAF5240591.1"/>
    <property type="molecule type" value="Genomic_DNA"/>
</dbReference>
<reference evidence="4 5" key="1">
    <citation type="submission" date="2020-02" db="EMBL/GenBank/DDBJ databases">
        <title>Identification and distribution of gene clusters putatively required for synthesis of sphingolipid metabolism inhibitors in phylogenetically diverse species of the filamentous fungus Fusarium.</title>
        <authorList>
            <person name="Kim H.-S."/>
            <person name="Busman M."/>
            <person name="Brown D.W."/>
            <person name="Divon H."/>
            <person name="Uhlig S."/>
            <person name="Proctor R.H."/>
        </authorList>
    </citation>
    <scope>NUCLEOTIDE SEQUENCE [LARGE SCALE GENOMIC DNA]</scope>
    <source>
        <strain evidence="4 5">NRRL 2903</strain>
    </source>
</reference>
<keyword evidence="2" id="KW-0812">Transmembrane</keyword>
<evidence type="ECO:0000313" key="5">
    <source>
        <dbReference type="Proteomes" id="UP000537989"/>
    </source>
</evidence>
<sequence>MAAPPTLPVVAPSTHAVKPQSRKSTKLPLPSVTVANDLSVEDFREGYPRFTSLISSHDPFFLFRRFGRLRARLLLIKQDKLAVLEKKLDDIDNAEPIPFFLGKTRLDGNQDRLAVLAEIESNLAEYDELLERTERTLSFGRAESRDLQSLRKWVDGNRTIARDETTYLSEEKDLVSLAPRLDNATAQFEDWIEDWAAHLFSPSKLGILGRDISSDPYVHIYSGPYIRRAAKTLLICLATVLLLLPIVICNLVTELPMRLMIVIISTVVYLIVLSGLTRIKTIELIIAGTT</sequence>
<evidence type="ECO:0000256" key="2">
    <source>
        <dbReference type="SAM" id="Phobius"/>
    </source>
</evidence>
<feature type="region of interest" description="Disordered" evidence="1">
    <location>
        <begin position="1"/>
        <end position="25"/>
    </location>
</feature>
<dbReference type="Proteomes" id="UP000537989">
    <property type="component" value="Unassembled WGS sequence"/>
</dbReference>
<organism evidence="4 5">
    <name type="scientific">Fusarium austroamericanum</name>
    <dbReference type="NCBI Taxonomy" id="282268"/>
    <lineage>
        <taxon>Eukaryota</taxon>
        <taxon>Fungi</taxon>
        <taxon>Dikarya</taxon>
        <taxon>Ascomycota</taxon>
        <taxon>Pezizomycotina</taxon>
        <taxon>Sordariomycetes</taxon>
        <taxon>Hypocreomycetidae</taxon>
        <taxon>Hypocreales</taxon>
        <taxon>Nectriaceae</taxon>
        <taxon>Fusarium</taxon>
    </lineage>
</organism>
<dbReference type="PANTHER" id="PTHR34502:SF5">
    <property type="entry name" value="DUF6594 DOMAIN-CONTAINING PROTEIN"/>
    <property type="match status" value="1"/>
</dbReference>
<protein>
    <recommendedName>
        <fullName evidence="3">DUF6594 domain-containing protein</fullName>
    </recommendedName>
</protein>
<gene>
    <name evidence="4" type="ORF">FAUST_4269</name>
</gene>
<keyword evidence="5" id="KW-1185">Reference proteome</keyword>
<comment type="caution">
    <text evidence="4">The sequence shown here is derived from an EMBL/GenBank/DDBJ whole genome shotgun (WGS) entry which is preliminary data.</text>
</comment>
<feature type="transmembrane region" description="Helical" evidence="2">
    <location>
        <begin position="259"/>
        <end position="276"/>
    </location>
</feature>
<keyword evidence="2" id="KW-1133">Transmembrane helix</keyword>
<evidence type="ECO:0000259" key="3">
    <source>
        <dbReference type="Pfam" id="PF20237"/>
    </source>
</evidence>
<proteinExistence type="predicted"/>
<dbReference type="InterPro" id="IPR046529">
    <property type="entry name" value="DUF6594"/>
</dbReference>
<evidence type="ECO:0000256" key="1">
    <source>
        <dbReference type="SAM" id="MobiDB-lite"/>
    </source>
</evidence>
<evidence type="ECO:0000313" key="4">
    <source>
        <dbReference type="EMBL" id="KAF5240591.1"/>
    </source>
</evidence>
<name>A0AAN6C3P9_FUSAU</name>
<keyword evidence="2" id="KW-0472">Membrane</keyword>
<feature type="domain" description="DUF6594" evidence="3">
    <location>
        <begin position="47"/>
        <end position="289"/>
    </location>
</feature>
<dbReference type="Pfam" id="PF20237">
    <property type="entry name" value="DUF6594"/>
    <property type="match status" value="1"/>
</dbReference>
<accession>A0AAN6C3P9</accession>
<dbReference type="PANTHER" id="PTHR34502">
    <property type="entry name" value="DUF6594 DOMAIN-CONTAINING PROTEIN-RELATED"/>
    <property type="match status" value="1"/>
</dbReference>
<dbReference type="AlphaFoldDB" id="A0AAN6C3P9"/>